<sequence>MFFIKAMKDKNKKEQIRNVLHQFDEDQNRKRVD</sequence>
<name>A0ABT9ZIF3_9BACI</name>
<dbReference type="Proteomes" id="UP001234495">
    <property type="component" value="Unassembled WGS sequence"/>
</dbReference>
<keyword evidence="2" id="KW-1185">Reference proteome</keyword>
<evidence type="ECO:0000313" key="1">
    <source>
        <dbReference type="EMBL" id="MDQ0231679.1"/>
    </source>
</evidence>
<protein>
    <submittedName>
        <fullName evidence="1">Uncharacterized protein</fullName>
    </submittedName>
</protein>
<reference evidence="1 2" key="1">
    <citation type="submission" date="2023-07" db="EMBL/GenBank/DDBJ databases">
        <title>Genomic Encyclopedia of Type Strains, Phase IV (KMG-IV): sequencing the most valuable type-strain genomes for metagenomic binning, comparative biology and taxonomic classification.</title>
        <authorList>
            <person name="Goeker M."/>
        </authorList>
    </citation>
    <scope>NUCLEOTIDE SEQUENCE [LARGE SCALE GENOMIC DNA]</scope>
    <source>
        <strain evidence="1 2">DSM 29005</strain>
    </source>
</reference>
<evidence type="ECO:0000313" key="2">
    <source>
        <dbReference type="Proteomes" id="UP001234495"/>
    </source>
</evidence>
<comment type="caution">
    <text evidence="1">The sequence shown here is derived from an EMBL/GenBank/DDBJ whole genome shotgun (WGS) entry which is preliminary data.</text>
</comment>
<proteinExistence type="predicted"/>
<accession>A0ABT9ZIF3</accession>
<organism evidence="1 2">
    <name type="scientific">Metabacillus malikii</name>
    <dbReference type="NCBI Taxonomy" id="1504265"/>
    <lineage>
        <taxon>Bacteria</taxon>
        <taxon>Bacillati</taxon>
        <taxon>Bacillota</taxon>
        <taxon>Bacilli</taxon>
        <taxon>Bacillales</taxon>
        <taxon>Bacillaceae</taxon>
        <taxon>Metabacillus</taxon>
    </lineage>
</organism>
<gene>
    <name evidence="1" type="ORF">J2S19_002963</name>
</gene>
<dbReference type="EMBL" id="JAUSUD010000014">
    <property type="protein sequence ID" value="MDQ0231679.1"/>
    <property type="molecule type" value="Genomic_DNA"/>
</dbReference>